<protein>
    <submittedName>
        <fullName evidence="1">Uncharacterized protein</fullName>
    </submittedName>
</protein>
<dbReference type="Proteomes" id="UP001203423">
    <property type="component" value="Unassembled WGS sequence"/>
</dbReference>
<dbReference type="EMBL" id="JAKIKS010000142">
    <property type="protein sequence ID" value="MCL1127284.1"/>
    <property type="molecule type" value="Genomic_DNA"/>
</dbReference>
<keyword evidence="2" id="KW-1185">Reference proteome</keyword>
<comment type="caution">
    <text evidence="1">The sequence shown here is derived from an EMBL/GenBank/DDBJ whole genome shotgun (WGS) entry which is preliminary data.</text>
</comment>
<accession>A0ABT0LI78</accession>
<gene>
    <name evidence="1" type="ORF">L2764_23105</name>
</gene>
<evidence type="ECO:0000313" key="1">
    <source>
        <dbReference type="EMBL" id="MCL1127284.1"/>
    </source>
</evidence>
<proteinExistence type="predicted"/>
<sequence>MELDFIYKNVSVNEFSVKRCADSFTVKFTFSSTDKDVYVKLFGVRDSSDLCEILSADRLWVEKADGNQTEFGNFLLGISH</sequence>
<organism evidence="1 2">
    <name type="scientific">Shewanella surugensis</name>
    <dbReference type="NCBI Taxonomy" id="212020"/>
    <lineage>
        <taxon>Bacteria</taxon>
        <taxon>Pseudomonadati</taxon>
        <taxon>Pseudomonadota</taxon>
        <taxon>Gammaproteobacteria</taxon>
        <taxon>Alteromonadales</taxon>
        <taxon>Shewanellaceae</taxon>
        <taxon>Shewanella</taxon>
    </lineage>
</organism>
<dbReference type="RefSeq" id="WP_248942677.1">
    <property type="nucleotide sequence ID" value="NZ_JAKIKS010000142.1"/>
</dbReference>
<reference evidence="1 2" key="1">
    <citation type="submission" date="2022-01" db="EMBL/GenBank/DDBJ databases">
        <title>Whole genome-based taxonomy of the Shewanellaceae.</title>
        <authorList>
            <person name="Martin-Rodriguez A.J."/>
        </authorList>
    </citation>
    <scope>NUCLEOTIDE SEQUENCE [LARGE SCALE GENOMIC DNA]</scope>
    <source>
        <strain evidence="1 2">DSM 17177</strain>
    </source>
</reference>
<name>A0ABT0LI78_9GAMM</name>
<evidence type="ECO:0000313" key="2">
    <source>
        <dbReference type="Proteomes" id="UP001203423"/>
    </source>
</evidence>